<keyword evidence="7" id="KW-0732">Signal</keyword>
<feature type="chain" id="PRO_5044546672" evidence="7">
    <location>
        <begin position="25"/>
        <end position="253"/>
    </location>
</feature>
<dbReference type="Gene3D" id="2.60.40.10">
    <property type="entry name" value="Immunoglobulins"/>
    <property type="match status" value="1"/>
</dbReference>
<dbReference type="GO" id="GO:0023026">
    <property type="term" value="F:MHC class II protein complex binding"/>
    <property type="evidence" value="ECO:0000318"/>
    <property type="project" value="GO_Central"/>
</dbReference>
<dbReference type="OrthoDB" id="9940220at2759"/>
<reference evidence="9" key="1">
    <citation type="journal article" date="2013" name="Nature">
        <title>The zebrafish reference genome sequence and its relationship to the human genome.</title>
        <authorList>
            <consortium name="Genome Reference Consortium Zebrafish"/>
            <person name="Howe K."/>
            <person name="Clark M.D."/>
            <person name="Torroja C.F."/>
            <person name="Torrance J."/>
            <person name="Berthelot C."/>
            <person name="Muffato M."/>
            <person name="Collins J.E."/>
            <person name="Humphray S."/>
            <person name="McLaren K."/>
            <person name="Matthews L."/>
            <person name="McLaren S."/>
            <person name="Sealy I."/>
            <person name="Caccamo M."/>
            <person name="Churcher C."/>
            <person name="Scott C."/>
            <person name="Barrett J.C."/>
            <person name="Koch R."/>
            <person name="Rauch G.J."/>
            <person name="White S."/>
            <person name="Chow W."/>
            <person name="Kilian B."/>
            <person name="Quintais L.T."/>
            <person name="Guerra-Assuncao J.A."/>
            <person name="Zhou Y."/>
            <person name="Gu Y."/>
            <person name="Yen J."/>
            <person name="Vogel J.H."/>
            <person name="Eyre T."/>
            <person name="Redmond S."/>
            <person name="Banerjee R."/>
            <person name="Chi J."/>
            <person name="Fu B."/>
            <person name="Langley E."/>
            <person name="Maguire S.F."/>
            <person name="Laird G.K."/>
            <person name="Lloyd D."/>
            <person name="Kenyon E."/>
            <person name="Donaldson S."/>
            <person name="Sehra H."/>
            <person name="Almeida-King J."/>
            <person name="Loveland J."/>
            <person name="Trevanion S."/>
            <person name="Jones M."/>
            <person name="Quail M."/>
            <person name="Willey D."/>
            <person name="Hunt A."/>
            <person name="Burton J."/>
            <person name="Sims S."/>
            <person name="McLay K."/>
            <person name="Plumb B."/>
            <person name="Davis J."/>
            <person name="Clee C."/>
            <person name="Oliver K."/>
            <person name="Clark R."/>
            <person name="Riddle C."/>
            <person name="Elliot D."/>
            <person name="Eliott D."/>
            <person name="Threadgold G."/>
            <person name="Harden G."/>
            <person name="Ware D."/>
            <person name="Begum S."/>
            <person name="Mortimore B."/>
            <person name="Mortimer B."/>
            <person name="Kerry G."/>
            <person name="Heath P."/>
            <person name="Phillimore B."/>
            <person name="Tracey A."/>
            <person name="Corby N."/>
            <person name="Dunn M."/>
            <person name="Johnson C."/>
            <person name="Wood J."/>
            <person name="Clark S."/>
            <person name="Pelan S."/>
            <person name="Griffiths G."/>
            <person name="Smith M."/>
            <person name="Glithero R."/>
            <person name="Howden P."/>
            <person name="Barker N."/>
            <person name="Lloyd C."/>
            <person name="Stevens C."/>
            <person name="Harley J."/>
            <person name="Holt K."/>
            <person name="Panagiotidis G."/>
            <person name="Lovell J."/>
            <person name="Beasley H."/>
            <person name="Henderson C."/>
            <person name="Gordon D."/>
            <person name="Auger K."/>
            <person name="Wright D."/>
            <person name="Collins J."/>
            <person name="Raisen C."/>
            <person name="Dyer L."/>
            <person name="Leung K."/>
            <person name="Robertson L."/>
            <person name="Ambridge K."/>
            <person name="Leongamornlert D."/>
            <person name="McGuire S."/>
            <person name="Gilderthorp R."/>
            <person name="Griffiths C."/>
            <person name="Manthravadi D."/>
            <person name="Nichol S."/>
            <person name="Barker G."/>
            <person name="Whitehead S."/>
            <person name="Kay M."/>
            <person name="Brown J."/>
            <person name="Murnane C."/>
            <person name="Gray E."/>
            <person name="Humphries M."/>
            <person name="Sycamore N."/>
            <person name="Barker D."/>
            <person name="Saunders D."/>
            <person name="Wallis J."/>
            <person name="Babbage A."/>
            <person name="Hammond S."/>
            <person name="Mashreghi-Mohammadi M."/>
            <person name="Barr L."/>
            <person name="Martin S."/>
            <person name="Wray P."/>
            <person name="Ellington A."/>
            <person name="Matthews N."/>
            <person name="Ellwood M."/>
            <person name="Woodmansey R."/>
            <person name="Clark G."/>
            <person name="Cooper J."/>
            <person name="Cooper J."/>
            <person name="Tromans A."/>
            <person name="Grafham D."/>
            <person name="Skuce C."/>
            <person name="Pandian R."/>
            <person name="Andrews R."/>
            <person name="Harrison E."/>
            <person name="Kimberley A."/>
            <person name="Garnett J."/>
            <person name="Fosker N."/>
            <person name="Hall R."/>
            <person name="Garner P."/>
            <person name="Kelly D."/>
            <person name="Bird C."/>
            <person name="Palmer S."/>
            <person name="Gehring I."/>
            <person name="Berger A."/>
            <person name="Dooley C.M."/>
            <person name="Ersan-Urun Z."/>
            <person name="Eser C."/>
            <person name="Geiger H."/>
            <person name="Geisler M."/>
            <person name="Karotki L."/>
            <person name="Kirn A."/>
            <person name="Konantz J."/>
            <person name="Konantz M."/>
            <person name="Oberlander M."/>
            <person name="Rudolph-Geiger S."/>
            <person name="Teucke M."/>
            <person name="Lanz C."/>
            <person name="Raddatz G."/>
            <person name="Osoegawa K."/>
            <person name="Zhu B."/>
            <person name="Rapp A."/>
            <person name="Widaa S."/>
            <person name="Langford C."/>
            <person name="Yang F."/>
            <person name="Schuster S.C."/>
            <person name="Carter N.P."/>
            <person name="Harrow J."/>
            <person name="Ning Z."/>
            <person name="Herrero J."/>
            <person name="Searle S.M."/>
            <person name="Enright A."/>
            <person name="Geisler R."/>
            <person name="Plasterk R.H."/>
            <person name="Lee C."/>
            <person name="Westerfield M."/>
            <person name="de Jong P.J."/>
            <person name="Zon L.I."/>
            <person name="Postlethwait J.H."/>
            <person name="Nusslein-Volhard C."/>
            <person name="Hubbard T.J."/>
            <person name="Roest Crollius H."/>
            <person name="Rogers J."/>
            <person name="Stemple D.L."/>
        </authorList>
    </citation>
    <scope>NUCLEOTIDE SEQUENCE [LARGE SCALE GENOMIC DNA]</scope>
    <source>
        <strain evidence="9">Tuebingen</strain>
    </source>
</reference>
<dbReference type="GO" id="GO:0042613">
    <property type="term" value="C:MHC class II protein complex"/>
    <property type="evidence" value="ECO:0000318"/>
    <property type="project" value="GO_Central"/>
</dbReference>
<dbReference type="STRING" id="7955.ENSDARP00000140023"/>
<name>A0A0R4ISW2_DANRE</name>
<gene>
    <name evidence="10 11" type="primary">mhc2d8.37b2</name>
</gene>
<accession>A0A8M3AVD5</accession>
<evidence type="ECO:0000256" key="2">
    <source>
        <dbReference type="ARBA" id="ARBA00022692"/>
    </source>
</evidence>
<evidence type="ECO:0000256" key="4">
    <source>
        <dbReference type="ARBA" id="ARBA00023157"/>
    </source>
</evidence>
<dbReference type="ZFIN" id="ZDB-GENE-091204-413">
    <property type="gene designation" value="mhc2d8.37b2"/>
</dbReference>
<organism evidence="9">
    <name type="scientific">Danio rerio</name>
    <name type="common">Zebrafish</name>
    <name type="synonym">Brachydanio rerio</name>
    <dbReference type="NCBI Taxonomy" id="7955"/>
    <lineage>
        <taxon>Eukaryota</taxon>
        <taxon>Metazoa</taxon>
        <taxon>Chordata</taxon>
        <taxon>Craniata</taxon>
        <taxon>Vertebrata</taxon>
        <taxon>Euteleostomi</taxon>
        <taxon>Actinopterygii</taxon>
        <taxon>Neopterygii</taxon>
        <taxon>Teleostei</taxon>
        <taxon>Ostariophysi</taxon>
        <taxon>Cypriniformes</taxon>
        <taxon>Danionidae</taxon>
        <taxon>Danioninae</taxon>
        <taxon>Danio</taxon>
    </lineage>
</organism>
<dbReference type="GO" id="GO:0019886">
    <property type="term" value="P:antigen processing and presentation of exogenous peptide antigen via MHC class II"/>
    <property type="evidence" value="ECO:0000318"/>
    <property type="project" value="GO_Central"/>
</dbReference>
<dbReference type="SUPFAM" id="SSF48726">
    <property type="entry name" value="Immunoglobulin"/>
    <property type="match status" value="1"/>
</dbReference>
<dbReference type="CTD" id="100332219"/>
<dbReference type="InterPro" id="IPR000353">
    <property type="entry name" value="MHC_II_b_N"/>
</dbReference>
<dbReference type="Gene3D" id="3.10.320.10">
    <property type="entry name" value="Class II Histocompatibility Antigen, M Beta Chain, Chain B, domain 1"/>
    <property type="match status" value="1"/>
</dbReference>
<evidence type="ECO:0000313" key="10">
    <source>
        <dbReference type="RefSeq" id="XP_009302413.1"/>
    </source>
</evidence>
<accession>A0A0R4ISW2</accession>
<dbReference type="GeneTree" id="ENSGT00950000183127"/>
<evidence type="ECO:0000313" key="9">
    <source>
        <dbReference type="Ensembl" id="ENSDARP00000140023"/>
    </source>
</evidence>
<evidence type="ECO:0000256" key="6">
    <source>
        <dbReference type="SAM" id="Phobius"/>
    </source>
</evidence>
<dbReference type="Ensembl" id="ENSDART00000159276.2">
    <property type="protein sequence ID" value="ENSDARP00000140023.1"/>
    <property type="gene ID" value="ENSDARG00000076307.5"/>
</dbReference>
<dbReference type="SMR" id="A0A0R4ISW2"/>
<proteinExistence type="predicted"/>
<dbReference type="PROSITE" id="PS50835">
    <property type="entry name" value="IG_LIKE"/>
    <property type="match status" value="1"/>
</dbReference>
<dbReference type="SMART" id="SM00921">
    <property type="entry name" value="MHC_II_beta"/>
    <property type="match status" value="1"/>
</dbReference>
<dbReference type="InterPro" id="IPR036179">
    <property type="entry name" value="Ig-like_dom_sf"/>
</dbReference>
<dbReference type="InterPro" id="IPR013783">
    <property type="entry name" value="Ig-like_fold"/>
</dbReference>
<dbReference type="InterPro" id="IPR050160">
    <property type="entry name" value="MHC/Immunoglobulin"/>
</dbReference>
<dbReference type="Bgee" id="ENSDARG00000076307">
    <property type="expression patterns" value="Expressed in pharyngeal gill and 2 other cell types or tissues"/>
</dbReference>
<dbReference type="InterPro" id="IPR014745">
    <property type="entry name" value="MHC_II_a/b_N"/>
</dbReference>
<evidence type="ECO:0000313" key="11">
    <source>
        <dbReference type="ZFIN" id="ZDB-GENE-091204-413"/>
    </source>
</evidence>
<dbReference type="GO" id="GO:0050778">
    <property type="term" value="P:positive regulation of immune response"/>
    <property type="evidence" value="ECO:0000318"/>
    <property type="project" value="GO_Central"/>
</dbReference>
<evidence type="ECO:0000256" key="1">
    <source>
        <dbReference type="ARBA" id="ARBA00004479"/>
    </source>
</evidence>
<evidence type="ECO:0000256" key="3">
    <source>
        <dbReference type="ARBA" id="ARBA00022989"/>
    </source>
</evidence>
<dbReference type="EMBL" id="CU694361">
    <property type="status" value="NOT_ANNOTATED_CDS"/>
    <property type="molecule type" value="Genomic_DNA"/>
</dbReference>
<dbReference type="InterPro" id="IPR003597">
    <property type="entry name" value="Ig_C1-set"/>
</dbReference>
<reference evidence="9" key="2">
    <citation type="submission" date="2015-11" db="UniProtKB">
        <authorList>
            <consortium name="Ensembl"/>
        </authorList>
    </citation>
    <scope>IDENTIFICATION</scope>
    <source>
        <strain evidence="9">Tuebingen</strain>
    </source>
</reference>
<dbReference type="SMART" id="SM00407">
    <property type="entry name" value="IGc1"/>
    <property type="match status" value="1"/>
</dbReference>
<evidence type="ECO:0000256" key="5">
    <source>
        <dbReference type="ARBA" id="ARBA00023180"/>
    </source>
</evidence>
<keyword evidence="5" id="KW-0325">Glycoprotein</keyword>
<dbReference type="RefSeq" id="XP_009302413.1">
    <property type="nucleotide sequence ID" value="XM_009304138.4"/>
</dbReference>
<evidence type="ECO:0000256" key="7">
    <source>
        <dbReference type="SAM" id="SignalP"/>
    </source>
</evidence>
<feature type="transmembrane region" description="Helical" evidence="6">
    <location>
        <begin position="220"/>
        <end position="241"/>
    </location>
</feature>
<dbReference type="AGR" id="ZFIN:ZDB-GENE-091204-413"/>
<dbReference type="PANTHER" id="PTHR19944:SF99">
    <property type="entry name" value="HLA CLASS II HISTOCOMPATIBILITY ANTIGEN, DRB1 BETA CHAIN"/>
    <property type="match status" value="1"/>
</dbReference>
<feature type="signal peptide" evidence="7">
    <location>
        <begin position="1"/>
        <end position="24"/>
    </location>
</feature>
<dbReference type="PANTHER" id="PTHR19944">
    <property type="entry name" value="MHC CLASS II-RELATED"/>
    <property type="match status" value="1"/>
</dbReference>
<protein>
    <submittedName>
        <fullName evidence="10">Rano class II histocompatibility antigen, A beta chain</fullName>
    </submittedName>
    <submittedName>
        <fullName evidence="9">Si:zfos-2070c2.3</fullName>
    </submittedName>
</protein>
<keyword evidence="3 6" id="KW-1133">Transmembrane helix</keyword>
<reference evidence="10" key="3">
    <citation type="submission" date="2025-04" db="UniProtKB">
        <authorList>
            <consortium name="RefSeq"/>
        </authorList>
    </citation>
    <scope>IDENTIFICATION</scope>
    <source>
        <strain evidence="10">Tuebingen</strain>
    </source>
</reference>
<dbReference type="GO" id="GO:0031902">
    <property type="term" value="C:late endosome membrane"/>
    <property type="evidence" value="ECO:0000318"/>
    <property type="project" value="GO_Central"/>
</dbReference>
<dbReference type="eggNOG" id="ENOG502RYBQ">
    <property type="taxonomic scope" value="Eukaryota"/>
</dbReference>
<dbReference type="InterPro" id="IPR011162">
    <property type="entry name" value="MHC_I/II-like_Ag-recog"/>
</dbReference>
<dbReference type="EMBL" id="CU694380">
    <property type="status" value="NOT_ANNOTATED_CDS"/>
    <property type="molecule type" value="Genomic_DNA"/>
</dbReference>
<dbReference type="AlphaFoldDB" id="A0A0R4ISW2"/>
<feature type="domain" description="Ig-like" evidence="8">
    <location>
        <begin position="117"/>
        <end position="206"/>
    </location>
</feature>
<comment type="subcellular location">
    <subcellularLocation>
        <location evidence="1">Membrane</location>
        <topology evidence="1">Single-pass type I membrane protein</topology>
    </subcellularLocation>
</comment>
<dbReference type="GO" id="GO:0042605">
    <property type="term" value="F:peptide antigen binding"/>
    <property type="evidence" value="ECO:0000318"/>
    <property type="project" value="GO_Central"/>
</dbReference>
<dbReference type="Pfam" id="PF07654">
    <property type="entry name" value="C1-set"/>
    <property type="match status" value="1"/>
</dbReference>
<evidence type="ECO:0000259" key="8">
    <source>
        <dbReference type="PROSITE" id="PS50835"/>
    </source>
</evidence>
<dbReference type="GO" id="GO:0050870">
    <property type="term" value="P:positive regulation of T cell activation"/>
    <property type="evidence" value="ECO:0000318"/>
    <property type="project" value="GO_Central"/>
</dbReference>
<dbReference type="SUPFAM" id="SSF54452">
    <property type="entry name" value="MHC antigen-recognition domain"/>
    <property type="match status" value="1"/>
</dbReference>
<dbReference type="GO" id="GO:0005765">
    <property type="term" value="C:lysosomal membrane"/>
    <property type="evidence" value="ECO:0000318"/>
    <property type="project" value="GO_Central"/>
</dbReference>
<keyword evidence="2 6" id="KW-0812">Transmembrane</keyword>
<dbReference type="OMA" id="ANAFFGY"/>
<dbReference type="GO" id="GO:0002503">
    <property type="term" value="P:peptide antigen assembly with MHC class II protein complex"/>
    <property type="evidence" value="ECO:0000318"/>
    <property type="project" value="GO_Central"/>
</dbReference>
<keyword evidence="4" id="KW-1015">Disulfide bond</keyword>
<sequence length="253" mass="28413">MSLIKLSCCPPILALFVLIGAENANEYYATELSRCIYTSHDLSDMVFIDNYYFNKHLVTQFNSTLGKFVGFTEYGIKNAEIWNNSSLLQKEISNVDSECRFYIKTRDKAVRDKAVKPTVVLSSVTQANGRHPAMLICSAYEFYPRHIKVSWLKGGKSVTSEVTSTMEMADGDWYYQIHSELEYTPGPGEKISCLVEHASSSEPMIYDWDPSLPESERNKIAVGASGLVMGFIIAAVGILYYRKKSTGMIPIPH</sequence>
<keyword evidence="6" id="KW-0472">Membrane</keyword>
<dbReference type="Pfam" id="PF00969">
    <property type="entry name" value="MHC_II_beta"/>
    <property type="match status" value="1"/>
</dbReference>
<dbReference type="GO" id="GO:0006955">
    <property type="term" value="P:immune response"/>
    <property type="evidence" value="ECO:0007669"/>
    <property type="project" value="InterPro"/>
</dbReference>
<dbReference type="InterPro" id="IPR007110">
    <property type="entry name" value="Ig-like_dom"/>
</dbReference>